<reference evidence="3" key="1">
    <citation type="submission" date="2013-01" db="EMBL/GenBank/DDBJ databases">
        <title>Draft Genome Sequence of a Mulberry Tree, Morus notabilis C.K. Schneid.</title>
        <authorList>
            <person name="He N."/>
            <person name="Zhao S."/>
        </authorList>
    </citation>
    <scope>NUCLEOTIDE SEQUENCE</scope>
</reference>
<proteinExistence type="predicted"/>
<organism evidence="2 3">
    <name type="scientific">Morus notabilis</name>
    <dbReference type="NCBI Taxonomy" id="981085"/>
    <lineage>
        <taxon>Eukaryota</taxon>
        <taxon>Viridiplantae</taxon>
        <taxon>Streptophyta</taxon>
        <taxon>Embryophyta</taxon>
        <taxon>Tracheophyta</taxon>
        <taxon>Spermatophyta</taxon>
        <taxon>Magnoliopsida</taxon>
        <taxon>eudicotyledons</taxon>
        <taxon>Gunneridae</taxon>
        <taxon>Pentapetalae</taxon>
        <taxon>rosids</taxon>
        <taxon>fabids</taxon>
        <taxon>Rosales</taxon>
        <taxon>Moraceae</taxon>
        <taxon>Moreae</taxon>
        <taxon>Morus</taxon>
    </lineage>
</organism>
<gene>
    <name evidence="2" type="ORF">L484_023355</name>
</gene>
<name>W9SDF8_9ROSA</name>
<keyword evidence="3" id="KW-1185">Reference proteome</keyword>
<sequence length="121" mass="14111">MPVVPPNLHSSYGEARTRTVLQWRTTQEAPRSNSETASEPGTENRPRAATSFSTTLFLDGEASRERDREVRETERGWEEEEKAMKERNEVRLRDLRVERGREAGRRIEFFKSNFRVEVGEV</sequence>
<evidence type="ECO:0000313" key="3">
    <source>
        <dbReference type="Proteomes" id="UP000030645"/>
    </source>
</evidence>
<dbReference type="EMBL" id="KE346119">
    <property type="protein sequence ID" value="EXC26740.1"/>
    <property type="molecule type" value="Genomic_DNA"/>
</dbReference>
<feature type="compositionally biased region" description="Basic and acidic residues" evidence="1">
    <location>
        <begin position="61"/>
        <end position="84"/>
    </location>
</feature>
<accession>W9SDF8</accession>
<protein>
    <submittedName>
        <fullName evidence="2">Uncharacterized protein</fullName>
    </submittedName>
</protein>
<feature type="region of interest" description="Disordered" evidence="1">
    <location>
        <begin position="22"/>
        <end position="84"/>
    </location>
</feature>
<evidence type="ECO:0000313" key="2">
    <source>
        <dbReference type="EMBL" id="EXC26740.1"/>
    </source>
</evidence>
<feature type="compositionally biased region" description="Polar residues" evidence="1">
    <location>
        <begin position="22"/>
        <end position="41"/>
    </location>
</feature>
<dbReference type="AlphaFoldDB" id="W9SDF8"/>
<dbReference type="Proteomes" id="UP000030645">
    <property type="component" value="Unassembled WGS sequence"/>
</dbReference>
<evidence type="ECO:0000256" key="1">
    <source>
        <dbReference type="SAM" id="MobiDB-lite"/>
    </source>
</evidence>